<accession>A0ABR8FV13</accession>
<proteinExistence type="predicted"/>
<dbReference type="Proteomes" id="UP000603457">
    <property type="component" value="Unassembled WGS sequence"/>
</dbReference>
<name>A0ABR8FV13_9NOSO</name>
<feature type="chain" id="PRO_5047209784" evidence="2">
    <location>
        <begin position="24"/>
        <end position="134"/>
    </location>
</feature>
<evidence type="ECO:0000313" key="3">
    <source>
        <dbReference type="EMBL" id="MBD2595290.1"/>
    </source>
</evidence>
<keyword evidence="4" id="KW-1185">Reference proteome</keyword>
<sequence>MKRPFITLAVIVSAIALAHPVQAQQQEELAPLTIESREAATLITEPITINSSAVSNSDRAQALRQIANTIGRVREEKGCKNIKPLEILNDPEAAIKECEKPNNSQPNQRNGEPVDYLKVPRLDSGGVSLTVTQF</sequence>
<gene>
    <name evidence="3" type="ORF">H6G74_13255</name>
</gene>
<dbReference type="EMBL" id="JACJTB010000014">
    <property type="protein sequence ID" value="MBD2595290.1"/>
    <property type="molecule type" value="Genomic_DNA"/>
</dbReference>
<organism evidence="3 4">
    <name type="scientific">Nostoc spongiaeforme FACHB-130</name>
    <dbReference type="NCBI Taxonomy" id="1357510"/>
    <lineage>
        <taxon>Bacteria</taxon>
        <taxon>Bacillati</taxon>
        <taxon>Cyanobacteriota</taxon>
        <taxon>Cyanophyceae</taxon>
        <taxon>Nostocales</taxon>
        <taxon>Nostocaceae</taxon>
        <taxon>Nostoc</taxon>
    </lineage>
</organism>
<comment type="caution">
    <text evidence="3">The sequence shown here is derived from an EMBL/GenBank/DDBJ whole genome shotgun (WGS) entry which is preliminary data.</text>
</comment>
<dbReference type="RefSeq" id="WP_190968100.1">
    <property type="nucleotide sequence ID" value="NZ_JACJTB010000014.1"/>
</dbReference>
<feature type="compositionally biased region" description="Polar residues" evidence="1">
    <location>
        <begin position="101"/>
        <end position="110"/>
    </location>
</feature>
<reference evidence="3 4" key="1">
    <citation type="journal article" date="2020" name="ISME J.">
        <title>Comparative genomics reveals insights into cyanobacterial evolution and habitat adaptation.</title>
        <authorList>
            <person name="Chen M.Y."/>
            <person name="Teng W.K."/>
            <person name="Zhao L."/>
            <person name="Hu C.X."/>
            <person name="Zhou Y.K."/>
            <person name="Han B.P."/>
            <person name="Song L.R."/>
            <person name="Shu W.S."/>
        </authorList>
    </citation>
    <scope>NUCLEOTIDE SEQUENCE [LARGE SCALE GENOMIC DNA]</scope>
    <source>
        <strain evidence="3 4">FACHB-130</strain>
    </source>
</reference>
<keyword evidence="2" id="KW-0732">Signal</keyword>
<protein>
    <submittedName>
        <fullName evidence="3">Uncharacterized protein</fullName>
    </submittedName>
</protein>
<feature type="region of interest" description="Disordered" evidence="1">
    <location>
        <begin position="98"/>
        <end position="118"/>
    </location>
</feature>
<evidence type="ECO:0000313" key="4">
    <source>
        <dbReference type="Proteomes" id="UP000603457"/>
    </source>
</evidence>
<feature type="signal peptide" evidence="2">
    <location>
        <begin position="1"/>
        <end position="23"/>
    </location>
</feature>
<evidence type="ECO:0000256" key="2">
    <source>
        <dbReference type="SAM" id="SignalP"/>
    </source>
</evidence>
<evidence type="ECO:0000256" key="1">
    <source>
        <dbReference type="SAM" id="MobiDB-lite"/>
    </source>
</evidence>